<dbReference type="Proteomes" id="UP000238479">
    <property type="component" value="Chromosome 5"/>
</dbReference>
<accession>A0A2P6QML6</accession>
<organism evidence="1 2">
    <name type="scientific">Rosa chinensis</name>
    <name type="common">China rose</name>
    <dbReference type="NCBI Taxonomy" id="74649"/>
    <lineage>
        <taxon>Eukaryota</taxon>
        <taxon>Viridiplantae</taxon>
        <taxon>Streptophyta</taxon>
        <taxon>Embryophyta</taxon>
        <taxon>Tracheophyta</taxon>
        <taxon>Spermatophyta</taxon>
        <taxon>Magnoliopsida</taxon>
        <taxon>eudicotyledons</taxon>
        <taxon>Gunneridae</taxon>
        <taxon>Pentapetalae</taxon>
        <taxon>rosids</taxon>
        <taxon>fabids</taxon>
        <taxon>Rosales</taxon>
        <taxon>Rosaceae</taxon>
        <taxon>Rosoideae</taxon>
        <taxon>Rosoideae incertae sedis</taxon>
        <taxon>Rosa</taxon>
    </lineage>
</organism>
<protein>
    <submittedName>
        <fullName evidence="1">Uncharacterized protein</fullName>
    </submittedName>
</protein>
<dbReference type="Gramene" id="PRQ35417">
    <property type="protein sequence ID" value="PRQ35417"/>
    <property type="gene ID" value="RchiOBHm_Chr5g0079801"/>
</dbReference>
<sequence length="81" mass="9029">MALSSQTASTSLPSSVEAVLGVKTPARVLSPIYLHHEFQNRGIQTFIDDEGLQSIVNELYFSKFNYLQSVQLLLIDKICIT</sequence>
<keyword evidence="2" id="KW-1185">Reference proteome</keyword>
<evidence type="ECO:0000313" key="2">
    <source>
        <dbReference type="Proteomes" id="UP000238479"/>
    </source>
</evidence>
<gene>
    <name evidence="1" type="ORF">RchiOBHm_Chr5g0079801</name>
</gene>
<dbReference type="EMBL" id="PDCK01000043">
    <property type="protein sequence ID" value="PRQ35417.1"/>
    <property type="molecule type" value="Genomic_DNA"/>
</dbReference>
<dbReference type="AlphaFoldDB" id="A0A2P6QML6"/>
<name>A0A2P6QML6_ROSCH</name>
<comment type="caution">
    <text evidence="1">The sequence shown here is derived from an EMBL/GenBank/DDBJ whole genome shotgun (WGS) entry which is preliminary data.</text>
</comment>
<evidence type="ECO:0000313" key="1">
    <source>
        <dbReference type="EMBL" id="PRQ35417.1"/>
    </source>
</evidence>
<proteinExistence type="predicted"/>
<reference evidence="1 2" key="1">
    <citation type="journal article" date="2018" name="Nat. Genet.">
        <title>The Rosa genome provides new insights in the design of modern roses.</title>
        <authorList>
            <person name="Bendahmane M."/>
        </authorList>
    </citation>
    <scope>NUCLEOTIDE SEQUENCE [LARGE SCALE GENOMIC DNA]</scope>
    <source>
        <strain evidence="2">cv. Old Blush</strain>
    </source>
</reference>